<dbReference type="EMBL" id="MJEQ01007149">
    <property type="protein sequence ID" value="OIT19481.1"/>
    <property type="molecule type" value="Genomic_DNA"/>
</dbReference>
<evidence type="ECO:0000256" key="1">
    <source>
        <dbReference type="SAM" id="MobiDB-lite"/>
    </source>
</evidence>
<protein>
    <submittedName>
        <fullName evidence="2">Uncharacterized protein</fullName>
    </submittedName>
</protein>
<feature type="non-terminal residue" evidence="2">
    <location>
        <position position="1"/>
    </location>
</feature>
<feature type="region of interest" description="Disordered" evidence="1">
    <location>
        <begin position="46"/>
        <end position="66"/>
    </location>
</feature>
<organism evidence="2 3">
    <name type="scientific">Nicotiana attenuata</name>
    <name type="common">Coyote tobacco</name>
    <dbReference type="NCBI Taxonomy" id="49451"/>
    <lineage>
        <taxon>Eukaryota</taxon>
        <taxon>Viridiplantae</taxon>
        <taxon>Streptophyta</taxon>
        <taxon>Embryophyta</taxon>
        <taxon>Tracheophyta</taxon>
        <taxon>Spermatophyta</taxon>
        <taxon>Magnoliopsida</taxon>
        <taxon>eudicotyledons</taxon>
        <taxon>Gunneridae</taxon>
        <taxon>Pentapetalae</taxon>
        <taxon>asterids</taxon>
        <taxon>lamiids</taxon>
        <taxon>Solanales</taxon>
        <taxon>Solanaceae</taxon>
        <taxon>Nicotianoideae</taxon>
        <taxon>Nicotianeae</taxon>
        <taxon>Nicotiana</taxon>
    </lineage>
</organism>
<reference evidence="2" key="1">
    <citation type="submission" date="2016-11" db="EMBL/GenBank/DDBJ databases">
        <title>The genome of Nicotiana attenuata.</title>
        <authorList>
            <person name="Xu S."/>
            <person name="Brockmoeller T."/>
            <person name="Gaquerel E."/>
            <person name="Navarro A."/>
            <person name="Kuhl H."/>
            <person name="Gase K."/>
            <person name="Ling Z."/>
            <person name="Zhou W."/>
            <person name="Kreitzer C."/>
            <person name="Stanke M."/>
            <person name="Tang H."/>
            <person name="Lyons E."/>
            <person name="Pandey P."/>
            <person name="Pandey S.P."/>
            <person name="Timmermann B."/>
            <person name="Baldwin I.T."/>
        </authorList>
    </citation>
    <scope>NUCLEOTIDE SEQUENCE [LARGE SCALE GENOMIC DNA]</scope>
    <source>
        <strain evidence="2">UT</strain>
    </source>
</reference>
<comment type="caution">
    <text evidence="2">The sequence shown here is derived from an EMBL/GenBank/DDBJ whole genome shotgun (WGS) entry which is preliminary data.</text>
</comment>
<dbReference type="Proteomes" id="UP000187609">
    <property type="component" value="Unassembled WGS sequence"/>
</dbReference>
<name>A0A1J6KJM9_NICAT</name>
<evidence type="ECO:0000313" key="3">
    <source>
        <dbReference type="Proteomes" id="UP000187609"/>
    </source>
</evidence>
<evidence type="ECO:0000313" key="2">
    <source>
        <dbReference type="EMBL" id="OIT19481.1"/>
    </source>
</evidence>
<proteinExistence type="predicted"/>
<accession>A0A1J6KJM9</accession>
<keyword evidence="3" id="KW-1185">Reference proteome</keyword>
<feature type="compositionally biased region" description="Basic and acidic residues" evidence="1">
    <location>
        <begin position="171"/>
        <end position="182"/>
    </location>
</feature>
<dbReference type="AlphaFoldDB" id="A0A1J6KJM9"/>
<gene>
    <name evidence="2" type="ORF">A4A49_47523</name>
</gene>
<feature type="region of interest" description="Disordered" evidence="1">
    <location>
        <begin position="159"/>
        <end position="189"/>
    </location>
</feature>
<sequence>EVETSCGSIATTQKLCDDAHLNEGRVEKTLSENTAMVVNVDSELNDAGNADIEKGMQPGESTAEDKREELLDAGRKEFGEILKQYEKGEIHIFTPVESQIGSVGMKTPFVSQHLDQISSDASELLPKPKRRKISSSPMCDTSDIPNFNICSFSLGSTQRADSEGNSAAVGVREETEERREQQGIDQASPTMAVVPHPAAVQHHLVVTDQQEEQSKGKEDKKGKRMCMESIWLRSPYVVYRKKPRGQDWIVGKNRRRCPFHYVSQDSGLIQRFKKWLEMDDSEYDSNPLRLAGLHIQKSFFTELMDPDSDLADEASY</sequence>
<dbReference type="Gramene" id="OIT19481">
    <property type="protein sequence ID" value="OIT19481"/>
    <property type="gene ID" value="A4A49_47523"/>
</dbReference>